<evidence type="ECO:0000313" key="2">
    <source>
        <dbReference type="Proteomes" id="UP000275076"/>
    </source>
</evidence>
<reference evidence="1 2" key="1">
    <citation type="submission" date="2018-10" db="EMBL/GenBank/DDBJ databases">
        <title>Draft genome sequence of Bacillus salarius IM0101, isolated from a hypersaline soil in Inner Mongolia, China.</title>
        <authorList>
            <person name="Yamprayoonswat W."/>
            <person name="Boonvisut S."/>
            <person name="Jumpathong W."/>
            <person name="Sittihan S."/>
            <person name="Ruangsuj P."/>
            <person name="Wanthongcharoen S."/>
            <person name="Thongpramul N."/>
            <person name="Pimmason S."/>
            <person name="Yu B."/>
            <person name="Yasawong M."/>
        </authorList>
    </citation>
    <scope>NUCLEOTIDE SEQUENCE [LARGE SCALE GENOMIC DNA]</scope>
    <source>
        <strain evidence="1 2">IM0101</strain>
    </source>
</reference>
<comment type="caution">
    <text evidence="1">The sequence shown here is derived from an EMBL/GenBank/DDBJ whole genome shotgun (WGS) entry which is preliminary data.</text>
</comment>
<dbReference type="RefSeq" id="WP_125558300.1">
    <property type="nucleotide sequence ID" value="NZ_RBVX01000023.1"/>
</dbReference>
<dbReference type="OrthoDB" id="9940000at2"/>
<proteinExistence type="predicted"/>
<dbReference type="EMBL" id="RBVX01000023">
    <property type="protein sequence ID" value="RSL31508.1"/>
    <property type="molecule type" value="Genomic_DNA"/>
</dbReference>
<organism evidence="1 2">
    <name type="scientific">Salibacterium salarium</name>
    <dbReference type="NCBI Taxonomy" id="284579"/>
    <lineage>
        <taxon>Bacteria</taxon>
        <taxon>Bacillati</taxon>
        <taxon>Bacillota</taxon>
        <taxon>Bacilli</taxon>
        <taxon>Bacillales</taxon>
        <taxon>Bacillaceae</taxon>
    </lineage>
</organism>
<dbReference type="AlphaFoldDB" id="A0A428MZC1"/>
<dbReference type="Proteomes" id="UP000275076">
    <property type="component" value="Unassembled WGS sequence"/>
</dbReference>
<evidence type="ECO:0000313" key="1">
    <source>
        <dbReference type="EMBL" id="RSL31508.1"/>
    </source>
</evidence>
<dbReference type="PROSITE" id="PS51257">
    <property type="entry name" value="PROKAR_LIPOPROTEIN"/>
    <property type="match status" value="1"/>
</dbReference>
<gene>
    <name evidence="1" type="ORF">D7Z54_19915</name>
</gene>
<name>A0A428MZC1_9BACI</name>
<accession>A0A428MZC1</accession>
<sequence length="249" mass="28006">MGKSIVGLTILIISILLITACGESKNADKQGQGEDTGENGNYGEDGSEHLIKTYFMSADENHIILNVSEARADYVVEESGAGKVAVNDMLYSLHVKRTEELEIVHEEGEEFSVDKIQEGDKVYLNYDIEDYEAGEENIAQAGRLIVRDVTPEDMMRRFAPATEDAYYIGIVNRDGWGDYNERELAHLLDYNSVQSFGSIMHRDDVPAYDYVEAFEIEAGLPIFFIISQDGLEYKTDKLGEVEHFLDHSQ</sequence>
<keyword evidence="2" id="KW-1185">Reference proteome</keyword>
<protein>
    <submittedName>
        <fullName evidence="1">Uncharacterized protein</fullName>
    </submittedName>
</protein>